<evidence type="ECO:0000256" key="1">
    <source>
        <dbReference type="ARBA" id="ARBA00022801"/>
    </source>
</evidence>
<dbReference type="PANTHER" id="PTHR46517:SF1">
    <property type="entry name" value="FRUCTOSE-2,6-BISPHOSPHATASE TIGAR"/>
    <property type="match status" value="1"/>
</dbReference>
<sequence>MKITFVRHGETEHNKTGRITGEIDADLNDEGIAQAEQLAKEIPSEFDCIYTSTLKRARDTANIVNGKLSLPVIVSSLIVERHFGSLAGKSWSDAEVLYPNVRDLDKKQEYDFQPFGGESAKDVRTRLFAFIDEVKQGPYTHPLVITHGGILRMLHFLHAKEMGHIANASLHTFEF</sequence>
<dbReference type="GO" id="GO:0045820">
    <property type="term" value="P:negative regulation of glycolytic process"/>
    <property type="evidence" value="ECO:0007669"/>
    <property type="project" value="TreeGrafter"/>
</dbReference>
<evidence type="ECO:0000313" key="4">
    <source>
        <dbReference type="EMBL" id="PIQ68917.1"/>
    </source>
</evidence>
<dbReference type="InterPro" id="IPR013078">
    <property type="entry name" value="His_Pase_superF_clade-1"/>
</dbReference>
<reference evidence="4 5" key="1">
    <citation type="submission" date="2017-09" db="EMBL/GenBank/DDBJ databases">
        <title>Depth-based differentiation of microbial function through sediment-hosted aquifers and enrichment of novel symbionts in the deep terrestrial subsurface.</title>
        <authorList>
            <person name="Probst A.J."/>
            <person name="Ladd B."/>
            <person name="Jarett J.K."/>
            <person name="Geller-Mcgrath D.E."/>
            <person name="Sieber C.M."/>
            <person name="Emerson J.B."/>
            <person name="Anantharaman K."/>
            <person name="Thomas B.C."/>
            <person name="Malmstrom R."/>
            <person name="Stieglmeier M."/>
            <person name="Klingl A."/>
            <person name="Woyke T."/>
            <person name="Ryan C.M."/>
            <person name="Banfield J.F."/>
        </authorList>
    </citation>
    <scope>NUCLEOTIDE SEQUENCE [LARGE SCALE GENOMIC DNA]</scope>
    <source>
        <strain evidence="4">CG11_big_fil_rev_8_21_14_0_20_46_11</strain>
    </source>
</reference>
<dbReference type="PIRSF" id="PIRSF000709">
    <property type="entry name" value="6PFK_2-Ptase"/>
    <property type="match status" value="1"/>
</dbReference>
<evidence type="ECO:0000256" key="2">
    <source>
        <dbReference type="PIRSR" id="PIRSR613078-1"/>
    </source>
</evidence>
<dbReference type="Pfam" id="PF00300">
    <property type="entry name" value="His_Phos_1"/>
    <property type="match status" value="1"/>
</dbReference>
<dbReference type="PANTHER" id="PTHR46517">
    <property type="entry name" value="FRUCTOSE-2,6-BISPHOSPHATASE TIGAR"/>
    <property type="match status" value="1"/>
</dbReference>
<dbReference type="AlphaFoldDB" id="A0A2H0KCG3"/>
<feature type="active site" description="Tele-phosphohistidine intermediate" evidence="2">
    <location>
        <position position="8"/>
    </location>
</feature>
<proteinExistence type="predicted"/>
<feature type="active site" description="Proton donor/acceptor" evidence="2">
    <location>
        <position position="80"/>
    </location>
</feature>
<dbReference type="Proteomes" id="UP000229342">
    <property type="component" value="Unassembled WGS sequence"/>
</dbReference>
<dbReference type="GO" id="GO:0043456">
    <property type="term" value="P:regulation of pentose-phosphate shunt"/>
    <property type="evidence" value="ECO:0007669"/>
    <property type="project" value="TreeGrafter"/>
</dbReference>
<dbReference type="EMBL" id="PCVG01000018">
    <property type="protein sequence ID" value="PIQ68917.1"/>
    <property type="molecule type" value="Genomic_DNA"/>
</dbReference>
<organism evidence="4 5">
    <name type="scientific">Candidatus Taylorbacteria bacterium CG11_big_fil_rev_8_21_14_0_20_46_11</name>
    <dbReference type="NCBI Taxonomy" id="1975025"/>
    <lineage>
        <taxon>Bacteria</taxon>
        <taxon>Candidatus Tayloriibacteriota</taxon>
    </lineage>
</organism>
<dbReference type="SUPFAM" id="SSF53254">
    <property type="entry name" value="Phosphoglycerate mutase-like"/>
    <property type="match status" value="1"/>
</dbReference>
<evidence type="ECO:0000313" key="5">
    <source>
        <dbReference type="Proteomes" id="UP000229342"/>
    </source>
</evidence>
<feature type="binding site" evidence="3">
    <location>
        <begin position="20"/>
        <end position="21"/>
    </location>
    <ligand>
        <name>substrate</name>
    </ligand>
</feature>
<evidence type="ECO:0000256" key="3">
    <source>
        <dbReference type="PIRSR" id="PIRSR613078-2"/>
    </source>
</evidence>
<keyword evidence="1" id="KW-0378">Hydrolase</keyword>
<dbReference type="GO" id="GO:0004331">
    <property type="term" value="F:fructose-2,6-bisphosphate 2-phosphatase activity"/>
    <property type="evidence" value="ECO:0007669"/>
    <property type="project" value="TreeGrafter"/>
</dbReference>
<dbReference type="GO" id="GO:0005829">
    <property type="term" value="C:cytosol"/>
    <property type="evidence" value="ECO:0007669"/>
    <property type="project" value="TreeGrafter"/>
</dbReference>
<feature type="binding site" evidence="3">
    <location>
        <begin position="7"/>
        <end position="14"/>
    </location>
    <ligand>
        <name>substrate</name>
    </ligand>
</feature>
<protein>
    <submittedName>
        <fullName evidence="4">Histidine phosphatase family protein</fullName>
    </submittedName>
</protein>
<comment type="caution">
    <text evidence="4">The sequence shown here is derived from an EMBL/GenBank/DDBJ whole genome shotgun (WGS) entry which is preliminary data.</text>
</comment>
<dbReference type="InterPro" id="IPR051695">
    <property type="entry name" value="Phosphoglycerate_Mutase"/>
</dbReference>
<name>A0A2H0KCG3_9BACT</name>
<gene>
    <name evidence="4" type="ORF">COV91_01455</name>
</gene>
<dbReference type="CDD" id="cd07067">
    <property type="entry name" value="HP_PGM_like"/>
    <property type="match status" value="1"/>
</dbReference>
<dbReference type="InterPro" id="IPR029033">
    <property type="entry name" value="His_PPase_superfam"/>
</dbReference>
<dbReference type="SMART" id="SM00855">
    <property type="entry name" value="PGAM"/>
    <property type="match status" value="1"/>
</dbReference>
<feature type="binding site" evidence="3">
    <location>
        <position position="56"/>
    </location>
    <ligand>
        <name>substrate</name>
    </ligand>
</feature>
<dbReference type="Gene3D" id="3.40.50.1240">
    <property type="entry name" value="Phosphoglycerate mutase-like"/>
    <property type="match status" value="1"/>
</dbReference>
<accession>A0A2H0KCG3</accession>